<dbReference type="EMBL" id="BDGG01000011">
    <property type="protein sequence ID" value="GAV04746.1"/>
    <property type="molecule type" value="Genomic_DNA"/>
</dbReference>
<proteinExistence type="predicted"/>
<keyword evidence="1" id="KW-0472">Membrane</keyword>
<evidence type="ECO:0000313" key="4">
    <source>
        <dbReference type="Proteomes" id="UP000186922"/>
    </source>
</evidence>
<keyword evidence="2" id="KW-0732">Signal</keyword>
<keyword evidence="4" id="KW-1185">Reference proteome</keyword>
<evidence type="ECO:0000313" key="3">
    <source>
        <dbReference type="EMBL" id="GAV04746.1"/>
    </source>
</evidence>
<feature type="transmembrane region" description="Helical" evidence="1">
    <location>
        <begin position="40"/>
        <end position="58"/>
    </location>
</feature>
<reference evidence="3 4" key="1">
    <citation type="journal article" date="2016" name="Nat. Commun.">
        <title>Extremotolerant tardigrade genome and improved radiotolerance of human cultured cells by tardigrade-unique protein.</title>
        <authorList>
            <person name="Hashimoto T."/>
            <person name="Horikawa D.D."/>
            <person name="Saito Y."/>
            <person name="Kuwahara H."/>
            <person name="Kozuka-Hata H."/>
            <person name="Shin-I T."/>
            <person name="Minakuchi Y."/>
            <person name="Ohishi K."/>
            <person name="Motoyama A."/>
            <person name="Aizu T."/>
            <person name="Enomoto A."/>
            <person name="Kondo K."/>
            <person name="Tanaka S."/>
            <person name="Hara Y."/>
            <person name="Koshikawa S."/>
            <person name="Sagara H."/>
            <person name="Miura T."/>
            <person name="Yokobori S."/>
            <person name="Miyagawa K."/>
            <person name="Suzuki Y."/>
            <person name="Kubo T."/>
            <person name="Oyama M."/>
            <person name="Kohara Y."/>
            <person name="Fujiyama A."/>
            <person name="Arakawa K."/>
            <person name="Katayama T."/>
            <person name="Toyoda A."/>
            <person name="Kunieda T."/>
        </authorList>
    </citation>
    <scope>NUCLEOTIDE SEQUENCE [LARGE SCALE GENOMIC DNA]</scope>
    <source>
        <strain evidence="3 4">YOKOZUNA-1</strain>
    </source>
</reference>
<comment type="caution">
    <text evidence="3">The sequence shown here is derived from an EMBL/GenBank/DDBJ whole genome shotgun (WGS) entry which is preliminary data.</text>
</comment>
<keyword evidence="1" id="KW-1133">Transmembrane helix</keyword>
<organism evidence="3 4">
    <name type="scientific">Ramazzottius varieornatus</name>
    <name type="common">Water bear</name>
    <name type="synonym">Tardigrade</name>
    <dbReference type="NCBI Taxonomy" id="947166"/>
    <lineage>
        <taxon>Eukaryota</taxon>
        <taxon>Metazoa</taxon>
        <taxon>Ecdysozoa</taxon>
        <taxon>Tardigrada</taxon>
        <taxon>Eutardigrada</taxon>
        <taxon>Parachela</taxon>
        <taxon>Hypsibioidea</taxon>
        <taxon>Ramazzottiidae</taxon>
        <taxon>Ramazzottius</taxon>
    </lineage>
</organism>
<evidence type="ECO:0000256" key="2">
    <source>
        <dbReference type="SAM" id="SignalP"/>
    </source>
</evidence>
<dbReference type="AlphaFoldDB" id="A0A1D1VUX7"/>
<feature type="chain" id="PRO_5008898881" evidence="2">
    <location>
        <begin position="24"/>
        <end position="64"/>
    </location>
</feature>
<dbReference type="Proteomes" id="UP000186922">
    <property type="component" value="Unassembled WGS sequence"/>
</dbReference>
<keyword evidence="1" id="KW-0812">Transmembrane</keyword>
<sequence>MIGTVRKLVAVALCLMLVMQEQGLLVSAQAATTAKPSGAEGIASSLVILSLPITYFFAKCLLAL</sequence>
<protein>
    <submittedName>
        <fullName evidence="3">Uncharacterized protein</fullName>
    </submittedName>
</protein>
<gene>
    <name evidence="3" type="primary">RvY_14978-1</name>
    <name evidence="3" type="synonym">RvY_14978.1</name>
    <name evidence="3" type="ORF">RvY_14978</name>
</gene>
<accession>A0A1D1VUX7</accession>
<evidence type="ECO:0000256" key="1">
    <source>
        <dbReference type="SAM" id="Phobius"/>
    </source>
</evidence>
<feature type="signal peptide" evidence="2">
    <location>
        <begin position="1"/>
        <end position="23"/>
    </location>
</feature>
<name>A0A1D1VUX7_RAMVA</name>